<organism evidence="3 4">
    <name type="scientific">Arthrobotrys musiformis</name>
    <dbReference type="NCBI Taxonomy" id="47236"/>
    <lineage>
        <taxon>Eukaryota</taxon>
        <taxon>Fungi</taxon>
        <taxon>Dikarya</taxon>
        <taxon>Ascomycota</taxon>
        <taxon>Pezizomycotina</taxon>
        <taxon>Orbiliomycetes</taxon>
        <taxon>Orbiliales</taxon>
        <taxon>Orbiliaceae</taxon>
        <taxon>Arthrobotrys</taxon>
    </lineage>
</organism>
<dbReference type="AlphaFoldDB" id="A0AAV9WPQ9"/>
<dbReference type="Proteomes" id="UP001370758">
    <property type="component" value="Unassembled WGS sequence"/>
</dbReference>
<keyword evidence="4" id="KW-1185">Reference proteome</keyword>
<protein>
    <recommendedName>
        <fullName evidence="2">Myb-like DNA-binding domain-containing protein</fullName>
    </recommendedName>
</protein>
<gene>
    <name evidence="3" type="ORF">TWF481_001117</name>
</gene>
<name>A0AAV9WPQ9_9PEZI</name>
<reference evidence="3 4" key="1">
    <citation type="submission" date="2023-08" db="EMBL/GenBank/DDBJ databases">
        <authorList>
            <person name="Palmer J.M."/>
        </authorList>
    </citation>
    <scope>NUCLEOTIDE SEQUENCE [LARGE SCALE GENOMIC DNA]</scope>
    <source>
        <strain evidence="3 4">TWF481</strain>
    </source>
</reference>
<dbReference type="EMBL" id="JAVHJL010000001">
    <property type="protein sequence ID" value="KAK6512226.1"/>
    <property type="molecule type" value="Genomic_DNA"/>
</dbReference>
<feature type="compositionally biased region" description="Basic and acidic residues" evidence="1">
    <location>
        <begin position="40"/>
        <end position="64"/>
    </location>
</feature>
<feature type="compositionally biased region" description="Basic and acidic residues" evidence="1">
    <location>
        <begin position="73"/>
        <end position="83"/>
    </location>
</feature>
<evidence type="ECO:0000313" key="4">
    <source>
        <dbReference type="Proteomes" id="UP001370758"/>
    </source>
</evidence>
<sequence length="89" mass="9937">MVSSSSAFKINFAEVAKDLGYASATVAANRMRNLRKRLQEKREAKESKGDTQAKPKAKETDEKPKAKRGKKRKVEDSKQKPDNEEGEGV</sequence>
<dbReference type="Pfam" id="PF22980">
    <property type="entry name" value="Myb_DNA-bind_8"/>
    <property type="match status" value="1"/>
</dbReference>
<accession>A0AAV9WPQ9</accession>
<evidence type="ECO:0000256" key="1">
    <source>
        <dbReference type="SAM" id="MobiDB-lite"/>
    </source>
</evidence>
<dbReference type="InterPro" id="IPR054505">
    <property type="entry name" value="Myb_DNA-bind_8"/>
</dbReference>
<feature type="domain" description="Myb-like DNA-binding" evidence="2">
    <location>
        <begin position="4"/>
        <end position="38"/>
    </location>
</feature>
<comment type="caution">
    <text evidence="3">The sequence shown here is derived from an EMBL/GenBank/DDBJ whole genome shotgun (WGS) entry which is preliminary data.</text>
</comment>
<evidence type="ECO:0000313" key="3">
    <source>
        <dbReference type="EMBL" id="KAK6512226.1"/>
    </source>
</evidence>
<feature type="region of interest" description="Disordered" evidence="1">
    <location>
        <begin position="33"/>
        <end position="89"/>
    </location>
</feature>
<proteinExistence type="predicted"/>
<evidence type="ECO:0000259" key="2">
    <source>
        <dbReference type="Pfam" id="PF22980"/>
    </source>
</evidence>